<keyword evidence="10" id="KW-1133">Transmembrane helix</keyword>
<evidence type="ECO:0000259" key="12">
    <source>
        <dbReference type="Pfam" id="PF03732"/>
    </source>
</evidence>
<dbReference type="OrthoDB" id="10037266at2759"/>
<keyword evidence="10" id="KW-0472">Membrane</keyword>
<protein>
    <recommendedName>
        <fullName evidence="1">RNA-directed DNA polymerase</fullName>
        <ecNumber evidence="1">2.7.7.49</ecNumber>
    </recommendedName>
</protein>
<dbReference type="InterPro" id="IPR043128">
    <property type="entry name" value="Rev_trsase/Diguanyl_cyclase"/>
</dbReference>
<evidence type="ECO:0000256" key="2">
    <source>
        <dbReference type="ARBA" id="ARBA00022670"/>
    </source>
</evidence>
<keyword evidence="3" id="KW-0808">Transferase</keyword>
<dbReference type="STRING" id="35525.A0A162QJV5"/>
<keyword evidence="8" id="KW-0695">RNA-directed DNA polymerase</keyword>
<dbReference type="Pfam" id="PF03732">
    <property type="entry name" value="Retrotrans_gag"/>
    <property type="match status" value="1"/>
</dbReference>
<keyword evidence="7" id="KW-0378">Hydrolase</keyword>
<dbReference type="Pfam" id="PF00078">
    <property type="entry name" value="RVT_1"/>
    <property type="match status" value="1"/>
</dbReference>
<sequence length="784" mass="89896">MVKGTFIINKCLLPQTILRVTIWWRCRVVATLVDGEFFEVNSDFEILNGLRNFIIELWMNRLRVWGISIFIILLEDLIAFGSLIGLLPVIILVVGYHSLAKTRELLGREGPPVAVVVNEQAPRLRARDPPIFRGEPHEDVTEWLRQFQRVSDFNLWDGNQQLRQFPLCLEGVAERWFSSLNPLPNTFPALSDRVLRAFRHQNYEMELDSKLRAGRQGHGEPVMTYCYDVVHLCSKINADMPEQEKVQHIFRVLSPSLMEKDVYPLPRIDDALSRLEGSQYFSILDMQAGYWQIEMNQEDRVKTAFITADALYQFKVMPFGLTNAPATFQRTMDVHLIRLEAVLQRILKAGLKLKLSKCSFLEQSLKVLGYIVSASGLSPDPAKVSAVQDFPIPRNVRELQSFLGLCSYYRKIVQGFAVLAQPLSNLTKKSSRFIWTEEHQRSFESLKTALINPPVLVHPKYNLPMEIHCDASGFGVGAVLSQHQDGKEHVLAYASRLLSKAEINYSVTEKECLALVWAVQKFRMFIWGLKIKDLDIEIVYRSGRLHLDADGLSRAPIDPPAELVDIPVLVVHFPNLCENDDIILAQHQSEWWRDILAGFTEGTPSRRIRQLVRQFELKNGILFRRWIQHGRLFYQLCLPQLFVDQVLHACHDDATAGHLGVTRTLYKIKQRYFWPKMRGDIIRFVLSCGECQSKKRPQERPAGLLRPIQVQQPFEKVGIDLIGPFPQTTSGNRYSIVAVDYLTKWAICKAVPSASSKELVDFFVKRVVLQQGAPFFLYLIEEIV</sequence>
<dbReference type="FunFam" id="1.10.340.70:FF:000001">
    <property type="entry name" value="Retrovirus-related Pol polyprotein from transposon gypsy-like Protein"/>
    <property type="match status" value="1"/>
</dbReference>
<evidence type="ECO:0000256" key="3">
    <source>
        <dbReference type="ARBA" id="ARBA00022679"/>
    </source>
</evidence>
<evidence type="ECO:0000259" key="14">
    <source>
        <dbReference type="Pfam" id="PF17921"/>
    </source>
</evidence>
<dbReference type="EMBL" id="LRGB01000319">
    <property type="protein sequence ID" value="KZS19745.1"/>
    <property type="molecule type" value="Genomic_DNA"/>
</dbReference>
<evidence type="ECO:0000313" key="16">
    <source>
        <dbReference type="Proteomes" id="UP000076858"/>
    </source>
</evidence>
<dbReference type="GO" id="GO:0006508">
    <property type="term" value="P:proteolysis"/>
    <property type="evidence" value="ECO:0007669"/>
    <property type="project" value="UniProtKB-KW"/>
</dbReference>
<dbReference type="Gene3D" id="3.10.10.10">
    <property type="entry name" value="HIV Type 1 Reverse Transcriptase, subunit A, domain 1"/>
    <property type="match status" value="1"/>
</dbReference>
<dbReference type="InterPro" id="IPR050951">
    <property type="entry name" value="Retrovirus_Pol_polyprotein"/>
</dbReference>
<dbReference type="FunFam" id="3.30.70.270:FF:000020">
    <property type="entry name" value="Transposon Tf2-6 polyprotein-like Protein"/>
    <property type="match status" value="1"/>
</dbReference>
<name>A0A162QJV5_9CRUS</name>
<keyword evidence="2" id="KW-0645">Protease</keyword>
<keyword evidence="10" id="KW-0812">Transmembrane</keyword>
<dbReference type="AlphaFoldDB" id="A0A162QJV5"/>
<accession>A0A162QJV5</accession>
<feature type="domain" description="Retrotransposon gag" evidence="12">
    <location>
        <begin position="165"/>
        <end position="251"/>
    </location>
</feature>
<dbReference type="InterPro" id="IPR043502">
    <property type="entry name" value="DNA/RNA_pol_sf"/>
</dbReference>
<comment type="caution">
    <text evidence="15">The sequence shown here is derived from an EMBL/GenBank/DDBJ whole genome shotgun (WGS) entry which is preliminary data.</text>
</comment>
<reference evidence="15 16" key="1">
    <citation type="submission" date="2016-03" db="EMBL/GenBank/DDBJ databases">
        <title>EvidentialGene: Evidence-directed Construction of Genes on Genomes.</title>
        <authorList>
            <person name="Gilbert D.G."/>
            <person name="Choi J.-H."/>
            <person name="Mockaitis K."/>
            <person name="Colbourne J."/>
            <person name="Pfrender M."/>
        </authorList>
    </citation>
    <scope>NUCLEOTIDE SEQUENCE [LARGE SCALE GENOMIC DNA]</scope>
    <source>
        <strain evidence="15 16">Xinb3</strain>
        <tissue evidence="15">Complete organism</tissue>
    </source>
</reference>
<dbReference type="InterPro" id="IPR041588">
    <property type="entry name" value="Integrase_H2C2"/>
</dbReference>
<dbReference type="InterPro" id="IPR041577">
    <property type="entry name" value="RT_RNaseH_2"/>
</dbReference>
<dbReference type="GO" id="GO:0003964">
    <property type="term" value="F:RNA-directed DNA polymerase activity"/>
    <property type="evidence" value="ECO:0007669"/>
    <property type="project" value="UniProtKB-KW"/>
</dbReference>
<dbReference type="Gene3D" id="3.30.420.10">
    <property type="entry name" value="Ribonuclease H-like superfamily/Ribonuclease H"/>
    <property type="match status" value="1"/>
</dbReference>
<keyword evidence="5" id="KW-0540">Nuclease</keyword>
<evidence type="ECO:0000256" key="8">
    <source>
        <dbReference type="ARBA" id="ARBA00022918"/>
    </source>
</evidence>
<feature type="domain" description="Reverse transcriptase/retrotransposon-derived protein RNase H-like" evidence="13">
    <location>
        <begin position="435"/>
        <end position="531"/>
    </location>
</feature>
<dbReference type="PANTHER" id="PTHR37984">
    <property type="entry name" value="PROTEIN CBG26694"/>
    <property type="match status" value="1"/>
</dbReference>
<dbReference type="Gene3D" id="3.10.20.370">
    <property type="match status" value="1"/>
</dbReference>
<feature type="domain" description="Reverse transcriptase" evidence="11">
    <location>
        <begin position="256"/>
        <end position="336"/>
    </location>
</feature>
<keyword evidence="9" id="KW-0511">Multifunctional enzyme</keyword>
<dbReference type="Gene3D" id="1.10.340.70">
    <property type="match status" value="1"/>
</dbReference>
<dbReference type="SUPFAM" id="SSF53098">
    <property type="entry name" value="Ribonuclease H-like"/>
    <property type="match status" value="1"/>
</dbReference>
<dbReference type="GO" id="GO:0008233">
    <property type="term" value="F:peptidase activity"/>
    <property type="evidence" value="ECO:0007669"/>
    <property type="project" value="UniProtKB-KW"/>
</dbReference>
<gene>
    <name evidence="15" type="ORF">APZ42_013724</name>
</gene>
<dbReference type="GO" id="GO:0003676">
    <property type="term" value="F:nucleic acid binding"/>
    <property type="evidence" value="ECO:0007669"/>
    <property type="project" value="InterPro"/>
</dbReference>
<evidence type="ECO:0000256" key="1">
    <source>
        <dbReference type="ARBA" id="ARBA00012493"/>
    </source>
</evidence>
<evidence type="ECO:0000256" key="10">
    <source>
        <dbReference type="SAM" id="Phobius"/>
    </source>
</evidence>
<evidence type="ECO:0000259" key="11">
    <source>
        <dbReference type="Pfam" id="PF00078"/>
    </source>
</evidence>
<dbReference type="CDD" id="cd01647">
    <property type="entry name" value="RT_LTR"/>
    <property type="match status" value="1"/>
</dbReference>
<proteinExistence type="predicted"/>
<dbReference type="CDD" id="cd09274">
    <property type="entry name" value="RNase_HI_RT_Ty3"/>
    <property type="match status" value="1"/>
</dbReference>
<evidence type="ECO:0000256" key="5">
    <source>
        <dbReference type="ARBA" id="ARBA00022722"/>
    </source>
</evidence>
<dbReference type="InterPro" id="IPR012337">
    <property type="entry name" value="RNaseH-like_sf"/>
</dbReference>
<dbReference type="Pfam" id="PF17919">
    <property type="entry name" value="RT_RNaseH_2"/>
    <property type="match status" value="1"/>
</dbReference>
<feature type="transmembrane region" description="Helical" evidence="10">
    <location>
        <begin position="64"/>
        <end position="96"/>
    </location>
</feature>
<dbReference type="GO" id="GO:0004519">
    <property type="term" value="F:endonuclease activity"/>
    <property type="evidence" value="ECO:0007669"/>
    <property type="project" value="UniProtKB-KW"/>
</dbReference>
<dbReference type="InterPro" id="IPR000477">
    <property type="entry name" value="RT_dom"/>
</dbReference>
<dbReference type="Gene3D" id="3.30.70.270">
    <property type="match status" value="3"/>
</dbReference>
<dbReference type="SUPFAM" id="SSF56672">
    <property type="entry name" value="DNA/RNA polymerases"/>
    <property type="match status" value="1"/>
</dbReference>
<keyword evidence="6" id="KW-0255">Endonuclease</keyword>
<dbReference type="PANTHER" id="PTHR37984:SF5">
    <property type="entry name" value="PROTEIN NYNRIN-LIKE"/>
    <property type="match status" value="1"/>
</dbReference>
<dbReference type="InterPro" id="IPR036397">
    <property type="entry name" value="RNaseH_sf"/>
</dbReference>
<evidence type="ECO:0000256" key="4">
    <source>
        <dbReference type="ARBA" id="ARBA00022695"/>
    </source>
</evidence>
<dbReference type="GO" id="GO:0042575">
    <property type="term" value="C:DNA polymerase complex"/>
    <property type="evidence" value="ECO:0007669"/>
    <property type="project" value="UniProtKB-ARBA"/>
</dbReference>
<dbReference type="Pfam" id="PF17921">
    <property type="entry name" value="Integrase_H2C2"/>
    <property type="match status" value="1"/>
</dbReference>
<keyword evidence="16" id="KW-1185">Reference proteome</keyword>
<feature type="domain" description="Integrase zinc-binding" evidence="14">
    <location>
        <begin position="639"/>
        <end position="696"/>
    </location>
</feature>
<organism evidence="15 16">
    <name type="scientific">Daphnia magna</name>
    <dbReference type="NCBI Taxonomy" id="35525"/>
    <lineage>
        <taxon>Eukaryota</taxon>
        <taxon>Metazoa</taxon>
        <taxon>Ecdysozoa</taxon>
        <taxon>Arthropoda</taxon>
        <taxon>Crustacea</taxon>
        <taxon>Branchiopoda</taxon>
        <taxon>Diplostraca</taxon>
        <taxon>Cladocera</taxon>
        <taxon>Anomopoda</taxon>
        <taxon>Daphniidae</taxon>
        <taxon>Daphnia</taxon>
    </lineage>
</organism>
<evidence type="ECO:0000256" key="9">
    <source>
        <dbReference type="ARBA" id="ARBA00023268"/>
    </source>
</evidence>
<dbReference type="FunFam" id="3.10.20.370:FF:000001">
    <property type="entry name" value="Retrovirus-related Pol polyprotein from transposon 17.6-like protein"/>
    <property type="match status" value="1"/>
</dbReference>
<evidence type="ECO:0000313" key="15">
    <source>
        <dbReference type="EMBL" id="KZS19745.1"/>
    </source>
</evidence>
<evidence type="ECO:0000256" key="7">
    <source>
        <dbReference type="ARBA" id="ARBA00022801"/>
    </source>
</evidence>
<dbReference type="EC" id="2.7.7.49" evidence="1"/>
<dbReference type="Proteomes" id="UP000076858">
    <property type="component" value="Unassembled WGS sequence"/>
</dbReference>
<evidence type="ECO:0000256" key="6">
    <source>
        <dbReference type="ARBA" id="ARBA00022759"/>
    </source>
</evidence>
<dbReference type="InterPro" id="IPR005162">
    <property type="entry name" value="Retrotrans_gag_dom"/>
</dbReference>
<keyword evidence="4" id="KW-0548">Nucleotidyltransferase</keyword>
<dbReference type="FunFam" id="3.10.10.10:FF:000007">
    <property type="entry name" value="Retrovirus-related Pol polyprotein from transposon 17.6-like Protein"/>
    <property type="match status" value="1"/>
</dbReference>
<evidence type="ECO:0000259" key="13">
    <source>
        <dbReference type="Pfam" id="PF17919"/>
    </source>
</evidence>